<organism evidence="7 8">
    <name type="scientific">Eisenbergiella massiliensis</name>
    <dbReference type="NCBI Taxonomy" id="1720294"/>
    <lineage>
        <taxon>Bacteria</taxon>
        <taxon>Bacillati</taxon>
        <taxon>Bacillota</taxon>
        <taxon>Clostridia</taxon>
        <taxon>Lachnospirales</taxon>
        <taxon>Lachnospiraceae</taxon>
        <taxon>Eisenbergiella</taxon>
    </lineage>
</organism>
<comment type="subcellular location">
    <subcellularLocation>
        <location evidence="1">Membrane</location>
    </subcellularLocation>
</comment>
<feature type="transmembrane region" description="Helical" evidence="5">
    <location>
        <begin position="12"/>
        <end position="32"/>
    </location>
</feature>
<reference evidence="7" key="1">
    <citation type="submission" date="2018-08" db="EMBL/GenBank/DDBJ databases">
        <title>A genome reference for cultivated species of the human gut microbiota.</title>
        <authorList>
            <person name="Zou Y."/>
            <person name="Xue W."/>
            <person name="Luo G."/>
        </authorList>
    </citation>
    <scope>NUCLEOTIDE SEQUENCE [LARGE SCALE GENOMIC DNA]</scope>
    <source>
        <strain evidence="7">TF05-5AC</strain>
    </source>
</reference>
<keyword evidence="4" id="KW-0418">Kinase</keyword>
<dbReference type="SUPFAM" id="SSF55874">
    <property type="entry name" value="ATPase domain of HSP90 chaperone/DNA topoisomerase II/histidine kinase"/>
    <property type="match status" value="1"/>
</dbReference>
<protein>
    <submittedName>
        <fullName evidence="7">HAMP domain-containing protein</fullName>
    </submittedName>
</protein>
<dbReference type="InterPro" id="IPR050640">
    <property type="entry name" value="Bact_2-comp_sensor_kinase"/>
</dbReference>
<evidence type="ECO:0000313" key="8">
    <source>
        <dbReference type="Proteomes" id="UP000260812"/>
    </source>
</evidence>
<evidence type="ECO:0000256" key="2">
    <source>
        <dbReference type="ARBA" id="ARBA00022553"/>
    </source>
</evidence>
<dbReference type="InterPro" id="IPR010559">
    <property type="entry name" value="Sig_transdc_His_kin_internal"/>
</dbReference>
<keyword evidence="5" id="KW-1133">Transmembrane helix</keyword>
<name>A0A3E3I085_9FIRM</name>
<dbReference type="PANTHER" id="PTHR34220">
    <property type="entry name" value="SENSOR HISTIDINE KINASE YPDA"/>
    <property type="match status" value="1"/>
</dbReference>
<proteinExistence type="predicted"/>
<dbReference type="InterPro" id="IPR036890">
    <property type="entry name" value="HATPase_C_sf"/>
</dbReference>
<keyword evidence="3" id="KW-0808">Transferase</keyword>
<evidence type="ECO:0000256" key="5">
    <source>
        <dbReference type="SAM" id="Phobius"/>
    </source>
</evidence>
<dbReference type="AlphaFoldDB" id="A0A3E3I085"/>
<dbReference type="SMART" id="SM00304">
    <property type="entry name" value="HAMP"/>
    <property type="match status" value="1"/>
</dbReference>
<sequence length="602" mass="68499">MKKWIGSRLNRKLCLCFLIVSLIPLCLVYFYINSRYSEKLRSDAVVLNQLAEKNTAILLEDYLTKIEYISNLFYDNDVQAIVRGAVGPLDNYNARQLLEKKVRVNLDLFHILDDVDQVTFLRHNGDNLDIMNSSGYMDVIPFQYDDRIALNRYKNHVLVPIESLDSSRSGKYVYIRRVNDTDPRKGTLGILYIVFDGNKFDELFAELGTVLETRILIREGEKVLYTSFDAKNGELEQMENTAQLLTQKDRMPGRKGLVKWEYGIENLGIHIVFYDTLERLEENVRALSRLTGTFIWLTGIVILAASLFFSRTIVRPVKRLRESLLQVREGDFKVRAQVETHDELGDMCVAFNDMAGEIDRLINQVYTTQLKENEAAIKALQMQINPHFLYNTLDMIKSMSEIYGAYQVSEVIVALSGMFRYAAHSPGFGVTIGEELRNLKNYMKIVNARFGGGIDCLVDVPEELLEEEIIRVCLQPIVENAISHGLGRGGSGGCISVKIRRREDIIFAEVEDDGVGMEPARLEEVRRKLAEPPGGRDGAENGNVGLKNIHDRLRLYYGEEYGITIESILGEGTRVMLSYPCGFSGKDRPQELIQAADERQRI</sequence>
<evidence type="ECO:0000259" key="6">
    <source>
        <dbReference type="PROSITE" id="PS50885"/>
    </source>
</evidence>
<dbReference type="Gene3D" id="6.10.340.10">
    <property type="match status" value="1"/>
</dbReference>
<dbReference type="Pfam" id="PF02518">
    <property type="entry name" value="HATPase_c"/>
    <property type="match status" value="1"/>
</dbReference>
<comment type="caution">
    <text evidence="7">The sequence shown here is derived from an EMBL/GenBank/DDBJ whole genome shotgun (WGS) entry which is preliminary data.</text>
</comment>
<dbReference type="GO" id="GO:0016020">
    <property type="term" value="C:membrane"/>
    <property type="evidence" value="ECO:0007669"/>
    <property type="project" value="UniProtKB-SubCell"/>
</dbReference>
<dbReference type="SUPFAM" id="SSF158472">
    <property type="entry name" value="HAMP domain-like"/>
    <property type="match status" value="1"/>
</dbReference>
<dbReference type="GeneID" id="97988931"/>
<dbReference type="Pfam" id="PF06580">
    <property type="entry name" value="His_kinase"/>
    <property type="match status" value="1"/>
</dbReference>
<evidence type="ECO:0000313" key="7">
    <source>
        <dbReference type="EMBL" id="RGE57485.1"/>
    </source>
</evidence>
<dbReference type="PANTHER" id="PTHR34220:SF7">
    <property type="entry name" value="SENSOR HISTIDINE KINASE YPDA"/>
    <property type="match status" value="1"/>
</dbReference>
<dbReference type="Proteomes" id="UP000260812">
    <property type="component" value="Unassembled WGS sequence"/>
</dbReference>
<evidence type="ECO:0000256" key="4">
    <source>
        <dbReference type="ARBA" id="ARBA00022777"/>
    </source>
</evidence>
<evidence type="ECO:0000256" key="3">
    <source>
        <dbReference type="ARBA" id="ARBA00022679"/>
    </source>
</evidence>
<keyword evidence="5" id="KW-0472">Membrane</keyword>
<dbReference type="EMBL" id="QVLV01000015">
    <property type="protein sequence ID" value="RGE57485.1"/>
    <property type="molecule type" value="Genomic_DNA"/>
</dbReference>
<keyword evidence="8" id="KW-1185">Reference proteome</keyword>
<gene>
    <name evidence="7" type="ORF">DXC51_19155</name>
</gene>
<feature type="domain" description="HAMP" evidence="6">
    <location>
        <begin position="311"/>
        <end position="363"/>
    </location>
</feature>
<dbReference type="RefSeq" id="WP_021638586.1">
    <property type="nucleotide sequence ID" value="NZ_CANNOQ010000079.1"/>
</dbReference>
<dbReference type="InterPro" id="IPR003660">
    <property type="entry name" value="HAMP_dom"/>
</dbReference>
<dbReference type="Pfam" id="PF00672">
    <property type="entry name" value="HAMP"/>
    <property type="match status" value="1"/>
</dbReference>
<feature type="transmembrane region" description="Helical" evidence="5">
    <location>
        <begin position="294"/>
        <end position="314"/>
    </location>
</feature>
<dbReference type="PROSITE" id="PS50885">
    <property type="entry name" value="HAMP"/>
    <property type="match status" value="1"/>
</dbReference>
<evidence type="ECO:0000256" key="1">
    <source>
        <dbReference type="ARBA" id="ARBA00004370"/>
    </source>
</evidence>
<dbReference type="Gene3D" id="3.30.565.10">
    <property type="entry name" value="Histidine kinase-like ATPase, C-terminal domain"/>
    <property type="match status" value="1"/>
</dbReference>
<keyword evidence="5" id="KW-0812">Transmembrane</keyword>
<keyword evidence="2" id="KW-0597">Phosphoprotein</keyword>
<accession>A0A3E3I085</accession>
<dbReference type="InterPro" id="IPR003594">
    <property type="entry name" value="HATPase_dom"/>
</dbReference>
<dbReference type="GO" id="GO:0000155">
    <property type="term" value="F:phosphorelay sensor kinase activity"/>
    <property type="evidence" value="ECO:0007669"/>
    <property type="project" value="InterPro"/>
</dbReference>
<dbReference type="CDD" id="cd06225">
    <property type="entry name" value="HAMP"/>
    <property type="match status" value="1"/>
</dbReference>